<gene>
    <name evidence="6" type="ORF">ABE91_000885</name>
    <name evidence="2" type="ORF">BG944_004534</name>
    <name evidence="9" type="ORF">C9194_00805</name>
    <name evidence="1" type="ORF">CTR35_004795</name>
    <name evidence="7" type="ORF">DIV22_19845</name>
    <name evidence="5" type="ORF">G4A38_02785</name>
    <name evidence="4" type="ORF">G4A47_05075</name>
    <name evidence="3" type="ORF">HKA49_004497</name>
    <name evidence="8" type="ORF">NCTC8960_02089</name>
</gene>
<dbReference type="EMBL" id="LDXE02000001">
    <property type="protein sequence ID" value="PBN77072.1"/>
    <property type="molecule type" value="Genomic_DNA"/>
</dbReference>
<dbReference type="Proteomes" id="UP000842385">
    <property type="component" value="Unassembled WGS sequence"/>
</dbReference>
<dbReference type="RefSeq" id="WP_001443671.1">
    <property type="nucleotide sequence ID" value="NZ_AP018808.1"/>
</dbReference>
<dbReference type="Pfam" id="PF06523">
    <property type="entry name" value="DUF1106"/>
    <property type="match status" value="1"/>
</dbReference>
<dbReference type="EMBL" id="UGFO01000006">
    <property type="protein sequence ID" value="STN11854.1"/>
    <property type="molecule type" value="Genomic_DNA"/>
</dbReference>
<reference evidence="8 12" key="5">
    <citation type="submission" date="2018-06" db="EMBL/GenBank/DDBJ databases">
        <authorList>
            <consortium name="Pathogen Informatics"/>
            <person name="Doyle S."/>
        </authorList>
    </citation>
    <scope>NUCLEOTIDE SEQUENCE [LARGE SCALE GENOMIC DNA]</scope>
    <source>
        <strain evidence="8 12">NCTC8960</strain>
    </source>
</reference>
<evidence type="ECO:0000313" key="10">
    <source>
        <dbReference type="Proteomes" id="UP000036331"/>
    </source>
</evidence>
<dbReference type="EMBL" id="QFSS01000196">
    <property type="protein sequence ID" value="PZZ64277.1"/>
    <property type="molecule type" value="Genomic_DNA"/>
</dbReference>
<reference evidence="3" key="10">
    <citation type="submission" date="2020-04" db="EMBL/GenBank/DDBJ databases">
        <authorList>
            <consortium name="NCBI Pathogen Detection Project"/>
        </authorList>
    </citation>
    <scope>NUCLEOTIDE SEQUENCE</scope>
    <source>
        <strain evidence="3">TW14994</strain>
    </source>
</reference>
<dbReference type="Proteomes" id="UP000538406">
    <property type="component" value="Unassembled WGS sequence"/>
</dbReference>
<evidence type="ECO:0000313" key="2">
    <source>
        <dbReference type="EMBL" id="EFI0215275.1"/>
    </source>
</evidence>
<reference evidence="1 16" key="6">
    <citation type="submission" date="2018-08" db="EMBL/GenBank/DDBJ databases">
        <authorList>
            <consortium name="NARMS: The National Antimicrobial Resistance Monitoring System"/>
        </authorList>
    </citation>
    <scope>NUCLEOTIDE SEQUENCE [LARGE SCALE GENOMIC DNA]</scope>
    <source>
        <strain evidence="1 16">FSIS11705178</strain>
    </source>
</reference>
<dbReference type="Proteomes" id="UP000521994">
    <property type="component" value="Unassembled WGS sequence"/>
</dbReference>
<proteinExistence type="predicted"/>
<dbReference type="Proteomes" id="UP000517067">
    <property type="component" value="Unassembled WGS sequence"/>
</dbReference>
<dbReference type="EMBL" id="JABUPU010000005">
    <property type="protein sequence ID" value="NYP84608.1"/>
    <property type="molecule type" value="Genomic_DNA"/>
</dbReference>
<sequence length="138" mass="16348">MTSISLKRNLIEPVSFQPSDDWPQGEESFNDIFNRIKKRTPDTSFIRMASLWKRLFYAPGQRRRYFEQGERSFSIICGKLRGIVLTIKCSNGTIYLSITLNPNNKNHIFLYHKKNYICDKLKEIFPDEPIEFSIEYEN</sequence>
<evidence type="ECO:0000313" key="13">
    <source>
        <dbReference type="Proteomes" id="UP000305093"/>
    </source>
</evidence>
<dbReference type="Proteomes" id="UP000248865">
    <property type="component" value="Unassembled WGS sequence"/>
</dbReference>
<evidence type="ECO:0000313" key="9">
    <source>
        <dbReference type="EMBL" id="TJF72948.1"/>
    </source>
</evidence>
<reference evidence="3 17" key="3">
    <citation type="journal article" date="2018" name="Genome Biol.">
        <title>SKESA: strategic k-mer extension for scrupulous assemblies.</title>
        <authorList>
            <person name="Souvorov A."/>
            <person name="Agarwala R."/>
            <person name="Lipman D.J."/>
        </authorList>
    </citation>
    <scope>NUCLEOTIDE SEQUENCE [LARGE SCALE GENOMIC DNA]</scope>
    <source>
        <strain evidence="3 17">TW14994</strain>
    </source>
</reference>
<dbReference type="EMBL" id="JABUPJ010000002">
    <property type="protein sequence ID" value="NYQ37555.1"/>
    <property type="molecule type" value="Genomic_DNA"/>
</dbReference>
<evidence type="ECO:0000313" key="14">
    <source>
        <dbReference type="Proteomes" id="UP000517067"/>
    </source>
</evidence>
<evidence type="ECO:0000313" key="11">
    <source>
        <dbReference type="Proteomes" id="UP000248865"/>
    </source>
</evidence>
<dbReference type="EMBL" id="RROO01000001">
    <property type="protein sequence ID" value="TJF72948.1"/>
    <property type="molecule type" value="Genomic_DNA"/>
</dbReference>
<reference evidence="4 14" key="8">
    <citation type="journal article" date="2020" name="J. Appl. Microbiol.">
        <title>Genetic characterization of Shigatoxigenic and enteropathogenic Escherichia coli O80:H2 from diarrheic and septicemic calves and relatedness to human Shigatoxigenic E. coli O80:H2.</title>
        <authorList>
            <person name="Habets A."/>
            <person name="Crombe F."/>
            <person name="Nakamura K."/>
            <person name="Guerin V."/>
            <person name="De Rauw K."/>
            <person name="Pierard D."/>
            <person name="Saulmont M."/>
            <person name="Hayashi T."/>
            <person name="Mainil J.G."/>
            <person name="Thiry D."/>
        </authorList>
    </citation>
    <scope>NUCLEOTIDE SEQUENCE [LARGE SCALE GENOMIC DNA]</scope>
    <source>
        <strain evidence="5">EH3306</strain>
        <strain evidence="4 14">EH3307</strain>
    </source>
</reference>
<protein>
    <submittedName>
        <fullName evidence="2">DUF1106 domain-containing protein</fullName>
    </submittedName>
    <submittedName>
        <fullName evidence="8">T3SS component</fullName>
    </submittedName>
</protein>
<evidence type="ECO:0000313" key="4">
    <source>
        <dbReference type="EMBL" id="NYP84608.1"/>
    </source>
</evidence>
<dbReference type="Proteomes" id="UP000540485">
    <property type="component" value="Unassembled WGS sequence"/>
</dbReference>
<reference evidence="6 10" key="1">
    <citation type="journal article" date="2015" name="Genome Announc.">
        <title>Draft Genome Sequences of Human-Pathogenic Escherichia coli O26:H11 Strains Carrying the stx2 Gene Only and Circulating in France.</title>
        <authorList>
            <person name="Delannoy S."/>
            <person name="Mariani-Kurkdjian P."/>
            <person name="Bonacorsi S."/>
            <person name="Liguori S."/>
            <person name="Ison S.A."/>
            <person name="Fach P."/>
        </authorList>
    </citation>
    <scope>NUCLEOTIDE SEQUENCE [LARGE SCALE GENOMIC DNA]</scope>
    <source>
        <strain evidence="6 10">34870</strain>
    </source>
</reference>
<dbReference type="Proteomes" id="UP000036331">
    <property type="component" value="Unassembled WGS sequence"/>
</dbReference>
<organism evidence="2 15">
    <name type="scientific">Escherichia coli</name>
    <dbReference type="NCBI Taxonomy" id="562"/>
    <lineage>
        <taxon>Bacteria</taxon>
        <taxon>Pseudomonadati</taxon>
        <taxon>Pseudomonadota</taxon>
        <taxon>Gammaproteobacteria</taxon>
        <taxon>Enterobacterales</taxon>
        <taxon>Enterobacteriaceae</taxon>
        <taxon>Escherichia</taxon>
    </lineage>
</organism>
<evidence type="ECO:0000313" key="8">
    <source>
        <dbReference type="EMBL" id="STN11854.1"/>
    </source>
</evidence>
<dbReference type="EMBL" id="AASXRC010000035">
    <property type="protein sequence ID" value="EFI0215275.1"/>
    <property type="molecule type" value="Genomic_DNA"/>
</dbReference>
<dbReference type="OrthoDB" id="9885571at2"/>
<name>A0A0F3SCM8_ECOLX</name>
<evidence type="ECO:0000313" key="16">
    <source>
        <dbReference type="Proteomes" id="UP000538406"/>
    </source>
</evidence>
<dbReference type="Proteomes" id="UP000255057">
    <property type="component" value="Unassembled WGS sequence"/>
</dbReference>
<dbReference type="Proteomes" id="UP000305093">
    <property type="component" value="Unassembled WGS sequence"/>
</dbReference>
<dbReference type="EMBL" id="AASHPR010000089">
    <property type="protein sequence ID" value="EFC3527523.1"/>
    <property type="molecule type" value="Genomic_DNA"/>
</dbReference>
<reference evidence="6" key="2">
    <citation type="submission" date="2017-03" db="EMBL/GenBank/DDBJ databases">
        <title>The mobilome is the main driver of stx2-positive O26:H11 Escherichia coli strains evolution.</title>
        <authorList>
            <person name="Delannoy S."/>
            <person name="Mariani-Kurkdjian P."/>
            <person name="Webb H.E."/>
            <person name="Bonacorsi S."/>
            <person name="Fach P."/>
        </authorList>
    </citation>
    <scope>NUCLEOTIDE SEQUENCE</scope>
    <source>
        <strain evidence="6">34870</strain>
    </source>
</reference>
<dbReference type="InterPro" id="IPR009490">
    <property type="entry name" value="DUF1106"/>
</dbReference>
<evidence type="ECO:0000313" key="15">
    <source>
        <dbReference type="Proteomes" id="UP000521994"/>
    </source>
</evidence>
<reference evidence="7 11" key="4">
    <citation type="submission" date="2018-05" db="EMBL/GenBank/DDBJ databases">
        <title>Genomic sequencing of EHEC O26 New European Clone.</title>
        <authorList>
            <person name="Karnisova L."/>
            <person name="Nunvar J."/>
            <person name="Marejkova M."/>
            <person name="Mellmann A."/>
            <person name="Drevinek P."/>
            <person name="Blahova K."/>
            <person name="Bielaszewska M."/>
        </authorList>
    </citation>
    <scope>NUCLEOTIDE SEQUENCE [LARGE SCALE GENOMIC DNA]</scope>
    <source>
        <strain evidence="7 11">14-391</strain>
    </source>
</reference>
<dbReference type="EMBL" id="DABFUC010000033">
    <property type="protein sequence ID" value="HAI8960240.1"/>
    <property type="molecule type" value="Genomic_DNA"/>
</dbReference>
<reference evidence="9 13" key="7">
    <citation type="submission" date="2018-12" db="EMBL/GenBank/DDBJ databases">
        <title>Food and Water Safety Consortium.</title>
        <authorList>
            <person name="Tyson S."/>
            <person name="Peterson C.-L."/>
            <person name="Olson A."/>
            <person name="Tyler S."/>
            <person name="Cabral J."/>
            <person name="Lynch T."/>
            <person name="Knox N."/>
            <person name="Van Domselaar G."/>
            <person name="Graham M."/>
        </authorList>
    </citation>
    <scope>NUCLEOTIDE SEQUENCE [LARGE SCALE GENOMIC DNA]</scope>
    <source>
        <strain evidence="9 13">FWSEC0419</strain>
    </source>
</reference>
<evidence type="ECO:0000313" key="3">
    <source>
        <dbReference type="EMBL" id="HAI8960240.1"/>
    </source>
</evidence>
<dbReference type="AlphaFoldDB" id="A0A0F3SCM8"/>
<reference evidence="2 15" key="9">
    <citation type="submission" date="2020-02" db="EMBL/GenBank/DDBJ databases">
        <authorList>
            <consortium name="PulseNet: The National Subtyping Network for Foodborne Disease Surveillance"/>
            <person name="Tarr C.L."/>
            <person name="Trees E."/>
            <person name="Katz L.S."/>
            <person name="Carleton-Romer H.A."/>
            <person name="Stroika S."/>
            <person name="Kucerova Z."/>
            <person name="Roache K.F."/>
            <person name="Sabol A.L."/>
            <person name="Besser J."/>
            <person name="Gerner-Smidt P."/>
        </authorList>
    </citation>
    <scope>NUCLEOTIDE SEQUENCE [LARGE SCALE GENOMIC DNA]</scope>
    <source>
        <strain evidence="2 15">2014C-3796</strain>
    </source>
</reference>
<evidence type="ECO:0000313" key="6">
    <source>
        <dbReference type="EMBL" id="PBN77072.1"/>
    </source>
</evidence>
<accession>A0A0F3SCM8</accession>
<evidence type="ECO:0000313" key="5">
    <source>
        <dbReference type="EMBL" id="NYQ37555.1"/>
    </source>
</evidence>
<evidence type="ECO:0000313" key="7">
    <source>
        <dbReference type="EMBL" id="PZZ64277.1"/>
    </source>
</evidence>
<evidence type="ECO:0000313" key="17">
    <source>
        <dbReference type="Proteomes" id="UP000842385"/>
    </source>
</evidence>
<evidence type="ECO:0000313" key="1">
    <source>
        <dbReference type="EMBL" id="EFC3527523.1"/>
    </source>
</evidence>
<evidence type="ECO:0000313" key="12">
    <source>
        <dbReference type="Proteomes" id="UP000255057"/>
    </source>
</evidence>
<dbReference type="OMA" id="FNDIFNH"/>